<evidence type="ECO:0000313" key="4">
    <source>
        <dbReference type="RefSeq" id="XP_018474155.1"/>
    </source>
</evidence>
<reference evidence="4" key="2">
    <citation type="submission" date="2025-08" db="UniProtKB">
        <authorList>
            <consortium name="RefSeq"/>
        </authorList>
    </citation>
    <scope>IDENTIFICATION</scope>
    <source>
        <tissue evidence="4">Leaf</tissue>
    </source>
</reference>
<feature type="compositionally biased region" description="Pro residues" evidence="1">
    <location>
        <begin position="604"/>
        <end position="616"/>
    </location>
</feature>
<name>A0A6J0MRI8_RAPSA</name>
<dbReference type="GeneID" id="108845444"/>
<feature type="compositionally biased region" description="Basic and acidic residues" evidence="1">
    <location>
        <begin position="452"/>
        <end position="469"/>
    </location>
</feature>
<dbReference type="PANTHER" id="PTHR31286:SF90">
    <property type="entry name" value="DUF4283 DOMAIN-CONTAINING PROTEIN"/>
    <property type="match status" value="1"/>
</dbReference>
<sequence length="639" mass="67947">MANPWLPPHGSSAPSPPRLTTSESLPPPLPPDPPDPNDPLSLSRFPPLGTPLPKPIRTSLQTAKFQRPVGKSPASRTAVAITSGGSAPKSSVASGSANFRSGNTVHSNHGNFKVLPPKFSSPIQTNMAAGASPKPSILPPLLAQPAPSLPLAPNLNAQSPPSLTPPCSNPSSSCPPLAPLPPPLASSQQKPTASPINSNPCPETSSPPPQSSPLLEKIKQRENKTLQRLAPVSSSDKGVSRVLIPDSVFQKGAEIHKDFIICYFNGRPPPFNQIQGVLNHMWGKGRRVEIHTNPLSRSMLVRIPSEYLRQKILEKSVWYVGESMFQAVQWSSSAASSPPSLESIQIWAHLTGVPLNLRHTQGLSLVAGLVGDPRETDDFTINLVSLTLSHVKVAVDLTKPLPSVVEFIRENGEVVEVQVAYPWVPPTCSHCKELGHVSRNCLLLPPPPKTDLPAKKTSKSDLPPKKADKPSTSTPAKEKTVGSSINKEKQHMDPKATSVSDPSVADSSSTTLVPQPEPPNLPPPPPLFSPSPTPNPPVPLAISVVPPLISPYSFLPSPTDPLSPPDFFFAPSLKRPRPDPTAKSFPSFTAQLSFFSSSSTPSGPELPPPPALPSPGLPLSNPFSILAPDGSLHHEETLD</sequence>
<reference evidence="3" key="1">
    <citation type="journal article" date="2019" name="Database">
        <title>The radish genome database (RadishGD): an integrated information resource for radish genomics.</title>
        <authorList>
            <person name="Yu H.J."/>
            <person name="Baek S."/>
            <person name="Lee Y.J."/>
            <person name="Cho A."/>
            <person name="Mun J.H."/>
        </authorList>
    </citation>
    <scope>NUCLEOTIDE SEQUENCE [LARGE SCALE GENOMIC DNA]</scope>
    <source>
        <strain evidence="3">cv. WK10039</strain>
    </source>
</reference>
<feature type="compositionally biased region" description="Pro residues" evidence="1">
    <location>
        <begin position="25"/>
        <end position="37"/>
    </location>
</feature>
<gene>
    <name evidence="4" type="primary">LOC108845444</name>
</gene>
<dbReference type="Pfam" id="PF14111">
    <property type="entry name" value="DUF4283"/>
    <property type="match status" value="1"/>
</dbReference>
<feature type="compositionally biased region" description="Pro residues" evidence="1">
    <location>
        <begin position="515"/>
        <end position="539"/>
    </location>
</feature>
<feature type="region of interest" description="Disordered" evidence="1">
    <location>
        <begin position="1"/>
        <end position="214"/>
    </location>
</feature>
<dbReference type="RefSeq" id="XP_018474155.1">
    <property type="nucleotide sequence ID" value="XM_018618653.2"/>
</dbReference>
<dbReference type="InterPro" id="IPR040256">
    <property type="entry name" value="At4g02000-like"/>
</dbReference>
<evidence type="ECO:0000259" key="2">
    <source>
        <dbReference type="Pfam" id="PF14111"/>
    </source>
</evidence>
<feature type="compositionally biased region" description="Low complexity" evidence="1">
    <location>
        <begin position="587"/>
        <end position="603"/>
    </location>
</feature>
<feature type="region of interest" description="Disordered" evidence="1">
    <location>
        <begin position="444"/>
        <end position="542"/>
    </location>
</feature>
<feature type="compositionally biased region" description="Low complexity" evidence="1">
    <location>
        <begin position="139"/>
        <end position="161"/>
    </location>
</feature>
<dbReference type="KEGG" id="rsz:108845444"/>
<dbReference type="InterPro" id="IPR025558">
    <property type="entry name" value="DUF4283"/>
</dbReference>
<dbReference type="OrthoDB" id="1113876at2759"/>
<feature type="domain" description="DUF4283" evidence="2">
    <location>
        <begin position="254"/>
        <end position="334"/>
    </location>
</feature>
<feature type="compositionally biased region" description="Basic and acidic residues" evidence="1">
    <location>
        <begin position="476"/>
        <end position="494"/>
    </location>
</feature>
<dbReference type="Proteomes" id="UP000504610">
    <property type="component" value="Chromosome 3"/>
</dbReference>
<keyword evidence="3" id="KW-1185">Reference proteome</keyword>
<accession>A0A6J0MRI8</accession>
<feature type="compositionally biased region" description="Low complexity" evidence="1">
    <location>
        <begin position="496"/>
        <end position="514"/>
    </location>
</feature>
<dbReference type="PANTHER" id="PTHR31286">
    <property type="entry name" value="GLYCINE-RICH CELL WALL STRUCTURAL PROTEIN 1.8-LIKE"/>
    <property type="match status" value="1"/>
</dbReference>
<evidence type="ECO:0000256" key="1">
    <source>
        <dbReference type="SAM" id="MobiDB-lite"/>
    </source>
</evidence>
<evidence type="ECO:0000313" key="3">
    <source>
        <dbReference type="Proteomes" id="UP000504610"/>
    </source>
</evidence>
<feature type="compositionally biased region" description="Polar residues" evidence="1">
    <location>
        <begin position="188"/>
        <end position="197"/>
    </location>
</feature>
<protein>
    <submittedName>
        <fullName evidence="4">Uncharacterized protein LOC108845444</fullName>
    </submittedName>
</protein>
<organism evidence="3 4">
    <name type="scientific">Raphanus sativus</name>
    <name type="common">Radish</name>
    <name type="synonym">Raphanus raphanistrum var. sativus</name>
    <dbReference type="NCBI Taxonomy" id="3726"/>
    <lineage>
        <taxon>Eukaryota</taxon>
        <taxon>Viridiplantae</taxon>
        <taxon>Streptophyta</taxon>
        <taxon>Embryophyta</taxon>
        <taxon>Tracheophyta</taxon>
        <taxon>Spermatophyta</taxon>
        <taxon>Magnoliopsida</taxon>
        <taxon>eudicotyledons</taxon>
        <taxon>Gunneridae</taxon>
        <taxon>Pentapetalae</taxon>
        <taxon>rosids</taxon>
        <taxon>malvids</taxon>
        <taxon>Brassicales</taxon>
        <taxon>Brassicaceae</taxon>
        <taxon>Brassiceae</taxon>
        <taxon>Raphanus</taxon>
    </lineage>
</organism>
<proteinExistence type="predicted"/>
<feature type="compositionally biased region" description="Polar residues" evidence="1">
    <location>
        <begin position="83"/>
        <end position="110"/>
    </location>
</feature>
<dbReference type="AlphaFoldDB" id="A0A6J0MRI8"/>
<feature type="region of interest" description="Disordered" evidence="1">
    <location>
        <begin position="564"/>
        <end position="639"/>
    </location>
</feature>